<feature type="compositionally biased region" description="Acidic residues" evidence="7">
    <location>
        <begin position="915"/>
        <end position="926"/>
    </location>
</feature>
<dbReference type="Gene3D" id="1.10.510.10">
    <property type="entry name" value="Transferase(Phosphotransferase) domain 1"/>
    <property type="match status" value="1"/>
</dbReference>
<feature type="compositionally biased region" description="Polar residues" evidence="7">
    <location>
        <begin position="973"/>
        <end position="985"/>
    </location>
</feature>
<feature type="compositionally biased region" description="Polar residues" evidence="7">
    <location>
        <begin position="1151"/>
        <end position="1160"/>
    </location>
</feature>
<feature type="compositionally biased region" description="Polar residues" evidence="7">
    <location>
        <begin position="252"/>
        <end position="268"/>
    </location>
</feature>
<feature type="region of interest" description="Disordered" evidence="7">
    <location>
        <begin position="509"/>
        <end position="528"/>
    </location>
</feature>
<dbReference type="InterPro" id="IPR017441">
    <property type="entry name" value="Protein_kinase_ATP_BS"/>
</dbReference>
<feature type="region of interest" description="Disordered" evidence="7">
    <location>
        <begin position="1124"/>
        <end position="1226"/>
    </location>
</feature>
<dbReference type="InterPro" id="IPR000719">
    <property type="entry name" value="Prot_kinase_dom"/>
</dbReference>
<feature type="compositionally biased region" description="Low complexity" evidence="7">
    <location>
        <begin position="491"/>
        <end position="504"/>
    </location>
</feature>
<dbReference type="PROSITE" id="PS00108">
    <property type="entry name" value="PROTEIN_KINASE_ST"/>
    <property type="match status" value="1"/>
</dbReference>
<evidence type="ECO:0000256" key="1">
    <source>
        <dbReference type="ARBA" id="ARBA00022679"/>
    </source>
</evidence>
<name>A0A0K3CCL4_RHOTO</name>
<dbReference type="InterPro" id="IPR050339">
    <property type="entry name" value="CC_SR_Kinase"/>
</dbReference>
<dbReference type="Pfam" id="PF00069">
    <property type="entry name" value="Pkinase"/>
    <property type="match status" value="2"/>
</dbReference>
<feature type="region of interest" description="Disordered" evidence="7">
    <location>
        <begin position="604"/>
        <end position="847"/>
    </location>
</feature>
<feature type="binding site" evidence="6">
    <location>
        <position position="1438"/>
    </location>
    <ligand>
        <name>ATP</name>
        <dbReference type="ChEBI" id="CHEBI:30616"/>
    </ligand>
</feature>
<protein>
    <submittedName>
        <fullName evidence="9">BY PROTMAP: gi|342321674|gb|EGU13606.1| Wee1 [Rhodotorula glutinis ATCC 204091]</fullName>
    </submittedName>
</protein>
<dbReference type="Gene3D" id="3.30.200.20">
    <property type="entry name" value="Phosphorylase Kinase, domain 1"/>
    <property type="match status" value="1"/>
</dbReference>
<dbReference type="GO" id="GO:0005737">
    <property type="term" value="C:cytoplasm"/>
    <property type="evidence" value="ECO:0007669"/>
    <property type="project" value="TreeGrafter"/>
</dbReference>
<dbReference type="OMA" id="TPQNYKN"/>
<comment type="similarity">
    <text evidence="5">Belongs to the protein kinase superfamily. Ser/Thr protein kinase family. GCN2 subfamily.</text>
</comment>
<feature type="compositionally biased region" description="Basic and acidic residues" evidence="7">
    <location>
        <begin position="476"/>
        <end position="486"/>
    </location>
</feature>
<dbReference type="STRING" id="5286.A0A0K3CCL4"/>
<feature type="region of interest" description="Disordered" evidence="7">
    <location>
        <begin position="1770"/>
        <end position="1790"/>
    </location>
</feature>
<gene>
    <name evidence="9" type="primary">FGENESH: predicted gene_3.619</name>
    <name evidence="9" type="ORF">BN2166_0021680</name>
</gene>
<evidence type="ECO:0000313" key="9">
    <source>
        <dbReference type="EMBL" id="CTR06307.1"/>
    </source>
</evidence>
<evidence type="ECO:0000313" key="10">
    <source>
        <dbReference type="Proteomes" id="UP000199069"/>
    </source>
</evidence>
<feature type="compositionally biased region" description="Low complexity" evidence="7">
    <location>
        <begin position="1185"/>
        <end position="1211"/>
    </location>
</feature>
<evidence type="ECO:0000256" key="6">
    <source>
        <dbReference type="PROSITE-ProRule" id="PRU10141"/>
    </source>
</evidence>
<evidence type="ECO:0000259" key="8">
    <source>
        <dbReference type="PROSITE" id="PS50011"/>
    </source>
</evidence>
<feature type="region of interest" description="Disordered" evidence="7">
    <location>
        <begin position="887"/>
        <end position="936"/>
    </location>
</feature>
<feature type="compositionally biased region" description="Low complexity" evidence="7">
    <location>
        <begin position="685"/>
        <end position="696"/>
    </location>
</feature>
<keyword evidence="1" id="KW-0808">Transferase</keyword>
<feature type="compositionally biased region" description="Polar residues" evidence="7">
    <location>
        <begin position="440"/>
        <end position="449"/>
    </location>
</feature>
<feature type="region of interest" description="Disordered" evidence="7">
    <location>
        <begin position="973"/>
        <end position="995"/>
    </location>
</feature>
<feature type="region of interest" description="Disordered" evidence="7">
    <location>
        <begin position="1272"/>
        <end position="1299"/>
    </location>
</feature>
<feature type="region of interest" description="Disordered" evidence="7">
    <location>
        <begin position="1348"/>
        <end position="1388"/>
    </location>
</feature>
<proteinExistence type="inferred from homology"/>
<dbReference type="GO" id="GO:0110031">
    <property type="term" value="P:negative regulation of G2/MI transition of meiotic cell cycle"/>
    <property type="evidence" value="ECO:0007669"/>
    <property type="project" value="TreeGrafter"/>
</dbReference>
<feature type="compositionally biased region" description="Basic and acidic residues" evidence="7">
    <location>
        <begin position="905"/>
        <end position="914"/>
    </location>
</feature>
<dbReference type="PROSITE" id="PS00107">
    <property type="entry name" value="PROTEIN_KINASE_ATP"/>
    <property type="match status" value="1"/>
</dbReference>
<evidence type="ECO:0000256" key="5">
    <source>
        <dbReference type="ARBA" id="ARBA00037982"/>
    </source>
</evidence>
<keyword evidence="3" id="KW-0418">Kinase</keyword>
<keyword evidence="2 6" id="KW-0547">Nucleotide-binding</keyword>
<reference evidence="9 10" key="1">
    <citation type="submission" date="2015-07" db="EMBL/GenBank/DDBJ databases">
        <authorList>
            <person name="Cajimat M.N.B."/>
            <person name="Milazzo M.L."/>
            <person name="Fulhorst C.F."/>
        </authorList>
    </citation>
    <scope>NUCLEOTIDE SEQUENCE [LARGE SCALE GENOMIC DNA]</scope>
    <source>
        <strain evidence="9">Single colony</strain>
    </source>
</reference>
<feature type="compositionally biased region" description="Low complexity" evidence="7">
    <location>
        <begin position="1273"/>
        <end position="1282"/>
    </location>
</feature>
<feature type="compositionally biased region" description="Low complexity" evidence="7">
    <location>
        <begin position="788"/>
        <end position="810"/>
    </location>
</feature>
<feature type="compositionally biased region" description="Basic residues" evidence="7">
    <location>
        <begin position="240"/>
        <end position="251"/>
    </location>
</feature>
<dbReference type="PANTHER" id="PTHR11042:SF190">
    <property type="entry name" value="MITOSIS INHIBITOR PROTEIN KINASE MIK1"/>
    <property type="match status" value="1"/>
</dbReference>
<feature type="compositionally biased region" description="Polar residues" evidence="7">
    <location>
        <begin position="1126"/>
        <end position="1138"/>
    </location>
</feature>
<evidence type="ECO:0000256" key="2">
    <source>
        <dbReference type="ARBA" id="ARBA00022741"/>
    </source>
</evidence>
<feature type="region of interest" description="Disordered" evidence="7">
    <location>
        <begin position="203"/>
        <end position="352"/>
    </location>
</feature>
<dbReference type="GO" id="GO:0005524">
    <property type="term" value="F:ATP binding"/>
    <property type="evidence" value="ECO:0007669"/>
    <property type="project" value="UniProtKB-UniRule"/>
</dbReference>
<dbReference type="SUPFAM" id="SSF56112">
    <property type="entry name" value="Protein kinase-like (PK-like)"/>
    <property type="match status" value="1"/>
</dbReference>
<accession>A0A0K3CCL4</accession>
<dbReference type="InterPro" id="IPR008271">
    <property type="entry name" value="Ser/Thr_kinase_AS"/>
</dbReference>
<dbReference type="EMBL" id="CWKI01000003">
    <property type="protein sequence ID" value="CTR06307.1"/>
    <property type="molecule type" value="Genomic_DNA"/>
</dbReference>
<feature type="compositionally biased region" description="Basic residues" evidence="7">
    <location>
        <begin position="514"/>
        <end position="528"/>
    </location>
</feature>
<dbReference type="SMART" id="SM00220">
    <property type="entry name" value="S_TKc"/>
    <property type="match status" value="1"/>
</dbReference>
<evidence type="ECO:0000256" key="7">
    <source>
        <dbReference type="SAM" id="MobiDB-lite"/>
    </source>
</evidence>
<dbReference type="GO" id="GO:0005634">
    <property type="term" value="C:nucleus"/>
    <property type="evidence" value="ECO:0007669"/>
    <property type="project" value="TreeGrafter"/>
</dbReference>
<dbReference type="PANTHER" id="PTHR11042">
    <property type="entry name" value="EUKARYOTIC TRANSLATION INITIATION FACTOR 2-ALPHA KINASE EIF2-ALPHA KINASE -RELATED"/>
    <property type="match status" value="1"/>
</dbReference>
<feature type="domain" description="Protein kinase" evidence="8">
    <location>
        <begin position="1408"/>
        <end position="1708"/>
    </location>
</feature>
<evidence type="ECO:0000256" key="4">
    <source>
        <dbReference type="ARBA" id="ARBA00022840"/>
    </source>
</evidence>
<feature type="compositionally biased region" description="Low complexity" evidence="7">
    <location>
        <begin position="320"/>
        <end position="348"/>
    </location>
</feature>
<sequence length="1790" mass="188605">MAQGGETGEGAAADGEGLATCFLPLLLDLGCLSEAAMLLRQSRPHFLLNVRSPSAGTTTTEPTTFSARTTALAQLCPPSAGGLFSRAGLRRRNLRLSVLLEGAKSAGRFFLLDFDDQACPRAYLPSHRIPLPSSRRTAIYTLALCVCSVLGFEKTGTPRTLCFSFADLARRSLRDEARLDCSPNSFARSPSCLTAHRTLTASTNLARQNKPANPPSGPAAPARARRMDSLRPSSSPSRSPHTHILRPRRSFQRNPFSSKTNILSSLAGNNGGEKLQSPVKLADASSGNEGAAGTGKGRGRGGGAMLFPPSPNNPPAVHVSTASSTSTLPSPSAPTPAASSSARSSTRPGQREVAGLKRLASAFGGAVLGKTRSSTALRKAFDLGDWNHDLAAIASHPPSSTPTSPGPQDVLAARRARPVDPATARGESATSSLSGGDMSSPVNEISPRNTRQRPAYGRAGEEFVARLGPESGRRRKSDEMDQDERGSFQLASPAAAAAGASVVPAVRPRESHHIHPHHAHSRTHSLAHAHTLRSSRMLAYQATGGENSPGPSFASPVSLPRSAPSLNLDNPFVSPPADTFSSGTAPPPSKRVSIDRLTAFDEADEDSALSGDDAVFGGPSLASNAPRKVGRAKSLSKPSVPSFNVVAIPSSSSHPGFSTARPHSPNLAPPASPSPTDSLRPTTLPRPRNSGPSNSPALDTLNEAGPAIDYFSNPGSDLRDGAVSPTGSSGGGAGTGTMTPPRRRGDSHGAFNLFGANAPATGGGVSAAEKAARRHSMLPQASGFSLHTSFSPTSFDPSSTLSPLKSSTASGSTSMPDMSEASDRPPPLPRLRPLHTTGARRLSLAPSDAERIGTFEMRPFGTPLQAASRKRNANGALLPGAATSKLAANSPIINPPSSSPAQPRSRLDDRRSSMAEDEDYAMDEDEGPSRHSMDSWRGTVPALTDAATSVSSSSLCTALSGQLEQNDNVAVTASTSTHSLNSTHGAAQPEGTGPDGTFFTPQNYKNVRPLAAAFMSTGLVSKRSRPRTNSMGGAPVFNLHQHLQQQLGEAVPPKGSPMKAPAGSVQGDAFAPIPNPLVASLSRPSMPDTPVKRSAFVHGQSSAVGAGRSSLGSASVATPGVVVEDASSSDGCQPSPTTAAMDAGSPVGHSGSLTSNQASLTLDEMSESQESISPLGSAKKHFQRSASPLSRGSVSPSSSSTEASGASGSASKMRTGFDSGDMSPTVHASKSASRFVSASMRNSLGRVRPALFRRRSSGQLSSEGSFCGIQYRSGSSSSSGKSTATNAICEGEPMTPTRSVGEKYWEGTQLLDTPTEEPPVTPATPAFPNLPPHPFALPNQASIFLQAAQTPHGAPRASYPLSEAEQRQRPGPPPPQGRPQFKVRHSSSTVLSLRQQELSQPSKFETNYTLLRNLGNGAFSDAWEVADHTREGKVYAVKRTKNPFLGPKDRLRRLEEVDILRLFSTEKDASPHLISLVDAWEQSGHLFIQTELCPAGNLAYWLEVYGSEHEQLDESRVWKILAELSAGVAHLHSRNVLHLDLKPANVFITDKGHLKIGDFGLATRWPRADPLSIMKGAAVEGPEWNSLTSEGIWRTEMGERRIRAKSNGDAPEDLEREGDREYIAPEILSGRYGKEADVFSLGLIILEAAANVVLPDNGPAWQKLRSNDFSDVDLSRLSPLLGDILRSMLHKSPDLRASIFEVVRHPVLSQLIAMLERSLASESSGSTPEVLGAVCAEADSFLHDLFNKAYPEQASPAAPAFPLLMQEPPELFVDGLPPQQDSDDERMDVD</sequence>
<keyword evidence="10" id="KW-1185">Reference proteome</keyword>
<keyword evidence="4 6" id="KW-0067">ATP-binding</keyword>
<feature type="region of interest" description="Disordered" evidence="7">
    <location>
        <begin position="392"/>
        <end position="504"/>
    </location>
</feature>
<feature type="region of interest" description="Disordered" evidence="7">
    <location>
        <begin position="542"/>
        <end position="591"/>
    </location>
</feature>
<organism evidence="9 10">
    <name type="scientific">Rhodotorula toruloides</name>
    <name type="common">Yeast</name>
    <name type="synonym">Rhodosporidium toruloides</name>
    <dbReference type="NCBI Taxonomy" id="5286"/>
    <lineage>
        <taxon>Eukaryota</taxon>
        <taxon>Fungi</taxon>
        <taxon>Dikarya</taxon>
        <taxon>Basidiomycota</taxon>
        <taxon>Pucciniomycotina</taxon>
        <taxon>Microbotryomycetes</taxon>
        <taxon>Sporidiobolales</taxon>
        <taxon>Sporidiobolaceae</taxon>
        <taxon>Rhodotorula</taxon>
    </lineage>
</organism>
<dbReference type="InterPro" id="IPR011009">
    <property type="entry name" value="Kinase-like_dom_sf"/>
</dbReference>
<dbReference type="GO" id="GO:0004713">
    <property type="term" value="F:protein tyrosine kinase activity"/>
    <property type="evidence" value="ECO:0007669"/>
    <property type="project" value="TreeGrafter"/>
</dbReference>
<dbReference type="PROSITE" id="PS50011">
    <property type="entry name" value="PROTEIN_KINASE_DOM"/>
    <property type="match status" value="1"/>
</dbReference>
<feature type="compositionally biased region" description="Low complexity" evidence="7">
    <location>
        <begin position="230"/>
        <end position="239"/>
    </location>
</feature>
<evidence type="ECO:0000256" key="3">
    <source>
        <dbReference type="ARBA" id="ARBA00022777"/>
    </source>
</evidence>
<dbReference type="Proteomes" id="UP000199069">
    <property type="component" value="Unassembled WGS sequence"/>
</dbReference>
<feature type="compositionally biased region" description="Acidic residues" evidence="7">
    <location>
        <begin position="1781"/>
        <end position="1790"/>
    </location>
</feature>
<feature type="compositionally biased region" description="Gly residues" evidence="7">
    <location>
        <begin position="290"/>
        <end position="304"/>
    </location>
</feature>
<dbReference type="FunFam" id="1.10.510.10:FF:000811">
    <property type="entry name" value="Cyclin-dependent kinase WEE1"/>
    <property type="match status" value="1"/>
</dbReference>